<dbReference type="EMBL" id="JARBDR010000018">
    <property type="protein sequence ID" value="KAJ8321632.1"/>
    <property type="molecule type" value="Genomic_DNA"/>
</dbReference>
<sequence length="235" mass="28094">MPRVQRLKQDFVEMIFILVVHMIGFYANFYLLINKYCNQERDWNSYGGRFRFLTFWNMVRWLSTHSTDRKKSVTKIYNLLITTKLCIQTIYFGLSIVNDLFGSNVRPSERIKRTTLQRWRDNFLAAIVFPVGTHTTVLPFLLIEKFMIYHQYPSRKSGISTLLTFGAVYLIWILWIAYKADLWVYPILKVMQAHERVIFIAVLMALFISIYIVGESLTRFLWRKERHLARQKQQS</sequence>
<evidence type="ECO:0000256" key="13">
    <source>
        <dbReference type="ARBA" id="ARBA00049221"/>
    </source>
</evidence>
<evidence type="ECO:0000256" key="15">
    <source>
        <dbReference type="ARBA" id="ARBA00049322"/>
    </source>
</evidence>
<proteinExistence type="inferred from homology"/>
<evidence type="ECO:0000256" key="12">
    <source>
        <dbReference type="ARBA" id="ARBA00048800"/>
    </source>
</evidence>
<evidence type="ECO:0000313" key="19">
    <source>
        <dbReference type="Proteomes" id="UP001217089"/>
    </source>
</evidence>
<comment type="catalytic activity">
    <reaction evidence="15">
        <text>13-(9Z-hexadecenoyloxy)-octadecanoate + H2O = 13-hydroxy-octadecanoate + (9Z)-hexadecenoate + H(+)</text>
        <dbReference type="Rhea" id="RHEA:52076"/>
        <dbReference type="ChEBI" id="CHEBI:15377"/>
        <dbReference type="ChEBI" id="CHEBI:15378"/>
        <dbReference type="ChEBI" id="CHEBI:32372"/>
        <dbReference type="ChEBI" id="CHEBI:136304"/>
        <dbReference type="ChEBI" id="CHEBI:136315"/>
    </reaction>
    <physiologicalReaction direction="left-to-right" evidence="15">
        <dbReference type="Rhea" id="RHEA:52077"/>
    </physiologicalReaction>
</comment>
<comment type="catalytic activity">
    <reaction evidence="16">
        <text>12-(9Z-hexadecenoyloxy)-octadecanoate + H2O = 12-hydroxyoctadecanoate + (9Z)-hexadecenoate + H(+)</text>
        <dbReference type="Rhea" id="RHEA:52072"/>
        <dbReference type="ChEBI" id="CHEBI:15377"/>
        <dbReference type="ChEBI" id="CHEBI:15378"/>
        <dbReference type="ChEBI" id="CHEBI:32372"/>
        <dbReference type="ChEBI" id="CHEBI:84201"/>
        <dbReference type="ChEBI" id="CHEBI:136312"/>
    </reaction>
    <physiologicalReaction direction="left-to-right" evidence="16">
        <dbReference type="Rhea" id="RHEA:52073"/>
    </physiologicalReaction>
</comment>
<evidence type="ECO:0000256" key="14">
    <source>
        <dbReference type="ARBA" id="ARBA00049296"/>
    </source>
</evidence>
<protein>
    <recommendedName>
        <fullName evidence="20">Androgen-dependent TFPI-regulating protein</fullName>
    </recommendedName>
</protein>
<comment type="catalytic activity">
    <reaction evidence="9">
        <text>9-hexadecanoyloxy-octadecanoate + H2O = 9-hydroxy-octadecanoate + hexadecanoate + H(+)</text>
        <dbReference type="Rhea" id="RHEA:52052"/>
        <dbReference type="ChEBI" id="CHEBI:7896"/>
        <dbReference type="ChEBI" id="CHEBI:15377"/>
        <dbReference type="ChEBI" id="CHEBI:15378"/>
        <dbReference type="ChEBI" id="CHEBI:83670"/>
        <dbReference type="ChEBI" id="CHEBI:136286"/>
    </reaction>
    <physiologicalReaction direction="left-to-right" evidence="9">
        <dbReference type="Rhea" id="RHEA:52053"/>
    </physiologicalReaction>
</comment>
<evidence type="ECO:0000313" key="18">
    <source>
        <dbReference type="EMBL" id="KAJ8321632.1"/>
    </source>
</evidence>
<dbReference type="InterPro" id="IPR006838">
    <property type="entry name" value="ADTRP_AIG1"/>
</dbReference>
<evidence type="ECO:0000256" key="6">
    <source>
        <dbReference type="ARBA" id="ARBA00023136"/>
    </source>
</evidence>
<reference evidence="18 19" key="1">
    <citation type="submission" date="2022-12" db="EMBL/GenBank/DDBJ databases">
        <title>Chromosome-level genome of Tegillarca granosa.</title>
        <authorList>
            <person name="Kim J."/>
        </authorList>
    </citation>
    <scope>NUCLEOTIDE SEQUENCE [LARGE SCALE GENOMIC DNA]</scope>
    <source>
        <strain evidence="18">Teg-2019</strain>
        <tissue evidence="18">Adductor muscle</tissue>
    </source>
</reference>
<comment type="caution">
    <text evidence="18">The sequence shown here is derived from an EMBL/GenBank/DDBJ whole genome shotgun (WGS) entry which is preliminary data.</text>
</comment>
<keyword evidence="5 17" id="KW-1133">Transmembrane helix</keyword>
<evidence type="ECO:0008006" key="20">
    <source>
        <dbReference type="Google" id="ProtNLM"/>
    </source>
</evidence>
<gene>
    <name evidence="18" type="ORF">KUTeg_000103</name>
</gene>
<comment type="catalytic activity">
    <reaction evidence="7">
        <text>12-hexadecanoyloxy-octadecanoate + H2O = 12-hydroxyoctadecanoate + hexadecanoate + H(+)</text>
        <dbReference type="Rhea" id="RHEA:52056"/>
        <dbReference type="ChEBI" id="CHEBI:7896"/>
        <dbReference type="ChEBI" id="CHEBI:15377"/>
        <dbReference type="ChEBI" id="CHEBI:15378"/>
        <dbReference type="ChEBI" id="CHEBI:83677"/>
        <dbReference type="ChEBI" id="CHEBI:84201"/>
    </reaction>
    <physiologicalReaction direction="left-to-right" evidence="7">
        <dbReference type="Rhea" id="RHEA:52057"/>
    </physiologicalReaction>
</comment>
<comment type="catalytic activity">
    <reaction evidence="10">
        <text>12-octadecanoyloxy-octadecanoate + H2O = 12-hydroxyoctadecanoate + octadecanoate + H(+)</text>
        <dbReference type="Rhea" id="RHEA:52080"/>
        <dbReference type="ChEBI" id="CHEBI:15377"/>
        <dbReference type="ChEBI" id="CHEBI:15378"/>
        <dbReference type="ChEBI" id="CHEBI:25629"/>
        <dbReference type="ChEBI" id="CHEBI:84201"/>
        <dbReference type="ChEBI" id="CHEBI:136330"/>
    </reaction>
    <physiologicalReaction direction="left-to-right" evidence="10">
        <dbReference type="Rhea" id="RHEA:52081"/>
    </physiologicalReaction>
</comment>
<keyword evidence="4 17" id="KW-0812">Transmembrane</keyword>
<evidence type="ECO:0000256" key="5">
    <source>
        <dbReference type="ARBA" id="ARBA00022989"/>
    </source>
</evidence>
<comment type="catalytic activity">
    <reaction evidence="1">
        <text>9-(9Z-hexadecenoyloxy)-octadecanoate + H2O = (9Z)-hexadecenoate + 9-hydroxy-octadecanoate + H(+)</text>
        <dbReference type="Rhea" id="RHEA:52068"/>
        <dbReference type="ChEBI" id="CHEBI:15377"/>
        <dbReference type="ChEBI" id="CHEBI:15378"/>
        <dbReference type="ChEBI" id="CHEBI:32372"/>
        <dbReference type="ChEBI" id="CHEBI:136286"/>
        <dbReference type="ChEBI" id="CHEBI:136309"/>
    </reaction>
    <physiologicalReaction direction="left-to-right" evidence="1">
        <dbReference type="Rhea" id="RHEA:52069"/>
    </physiologicalReaction>
</comment>
<feature type="transmembrane region" description="Helical" evidence="17">
    <location>
        <begin position="76"/>
        <end position="97"/>
    </location>
</feature>
<evidence type="ECO:0000256" key="11">
    <source>
        <dbReference type="ARBA" id="ARBA00048701"/>
    </source>
</evidence>
<evidence type="ECO:0000256" key="1">
    <source>
        <dbReference type="ARBA" id="ARBA00000923"/>
    </source>
</evidence>
<evidence type="ECO:0000256" key="7">
    <source>
        <dbReference type="ARBA" id="ARBA00047368"/>
    </source>
</evidence>
<evidence type="ECO:0000256" key="9">
    <source>
        <dbReference type="ARBA" id="ARBA00047863"/>
    </source>
</evidence>
<keyword evidence="6 17" id="KW-0472">Membrane</keyword>
<dbReference type="PANTHER" id="PTHR10989:SF16">
    <property type="entry name" value="AT02829P-RELATED"/>
    <property type="match status" value="1"/>
</dbReference>
<comment type="similarity">
    <text evidence="3">Belongs to the AIG1 family.</text>
</comment>
<comment type="catalytic activity">
    <reaction evidence="13">
        <text>9-octadecanoyloxy-octadecanoate + H2O = 9-hydroxy-octadecanoate + octadecanoate + H(+)</text>
        <dbReference type="Rhea" id="RHEA:52096"/>
        <dbReference type="ChEBI" id="CHEBI:15377"/>
        <dbReference type="ChEBI" id="CHEBI:15378"/>
        <dbReference type="ChEBI" id="CHEBI:25629"/>
        <dbReference type="ChEBI" id="CHEBI:136286"/>
        <dbReference type="ChEBI" id="CHEBI:136373"/>
    </reaction>
    <physiologicalReaction direction="left-to-right" evidence="13">
        <dbReference type="Rhea" id="RHEA:52097"/>
    </physiologicalReaction>
</comment>
<dbReference type="Pfam" id="PF04750">
    <property type="entry name" value="Far-17a_AIG1"/>
    <property type="match status" value="1"/>
</dbReference>
<feature type="transmembrane region" description="Helical" evidence="17">
    <location>
        <begin position="12"/>
        <end position="33"/>
    </location>
</feature>
<comment type="catalytic activity">
    <reaction evidence="12">
        <text>9-(9Z-octadecenoyloxy)-octadecanoate + H2O = 9-hydroxy-octadecanoate + (9Z)-octadecenoate + H(+)</text>
        <dbReference type="Rhea" id="RHEA:52048"/>
        <dbReference type="ChEBI" id="CHEBI:15377"/>
        <dbReference type="ChEBI" id="CHEBI:15378"/>
        <dbReference type="ChEBI" id="CHEBI:30823"/>
        <dbReference type="ChEBI" id="CHEBI:136282"/>
        <dbReference type="ChEBI" id="CHEBI:136286"/>
    </reaction>
    <physiologicalReaction direction="left-to-right" evidence="12">
        <dbReference type="Rhea" id="RHEA:52049"/>
    </physiologicalReaction>
</comment>
<name>A0ABQ9FXS3_TEGGR</name>
<evidence type="ECO:0000256" key="17">
    <source>
        <dbReference type="SAM" id="Phobius"/>
    </source>
</evidence>
<evidence type="ECO:0000256" key="4">
    <source>
        <dbReference type="ARBA" id="ARBA00022692"/>
    </source>
</evidence>
<evidence type="ECO:0000256" key="3">
    <source>
        <dbReference type="ARBA" id="ARBA00009300"/>
    </source>
</evidence>
<comment type="catalytic activity">
    <reaction evidence="14">
        <text>13-(9Z-octadecenoyloxy)-octadecanoate + H2O = 13-hydroxy-octadecanoate + (9Z)-octadecenoate + H(+)</text>
        <dbReference type="Rhea" id="RHEA:52064"/>
        <dbReference type="ChEBI" id="CHEBI:15377"/>
        <dbReference type="ChEBI" id="CHEBI:15378"/>
        <dbReference type="ChEBI" id="CHEBI:30823"/>
        <dbReference type="ChEBI" id="CHEBI:136303"/>
        <dbReference type="ChEBI" id="CHEBI:136304"/>
    </reaction>
    <physiologicalReaction direction="left-to-right" evidence="14">
        <dbReference type="Rhea" id="RHEA:52065"/>
    </physiologicalReaction>
</comment>
<feature type="transmembrane region" description="Helical" evidence="17">
    <location>
        <begin position="159"/>
        <end position="178"/>
    </location>
</feature>
<organism evidence="18 19">
    <name type="scientific">Tegillarca granosa</name>
    <name type="common">Malaysian cockle</name>
    <name type="synonym">Anadara granosa</name>
    <dbReference type="NCBI Taxonomy" id="220873"/>
    <lineage>
        <taxon>Eukaryota</taxon>
        <taxon>Metazoa</taxon>
        <taxon>Spiralia</taxon>
        <taxon>Lophotrochozoa</taxon>
        <taxon>Mollusca</taxon>
        <taxon>Bivalvia</taxon>
        <taxon>Autobranchia</taxon>
        <taxon>Pteriomorphia</taxon>
        <taxon>Arcoida</taxon>
        <taxon>Arcoidea</taxon>
        <taxon>Arcidae</taxon>
        <taxon>Tegillarca</taxon>
    </lineage>
</organism>
<feature type="transmembrane region" description="Helical" evidence="17">
    <location>
        <begin position="123"/>
        <end position="143"/>
    </location>
</feature>
<accession>A0ABQ9FXS3</accession>
<dbReference type="Proteomes" id="UP001217089">
    <property type="component" value="Unassembled WGS sequence"/>
</dbReference>
<evidence type="ECO:0000256" key="2">
    <source>
        <dbReference type="ARBA" id="ARBA00004127"/>
    </source>
</evidence>
<comment type="catalytic activity">
    <reaction evidence="8">
        <text>13-octadecanoyloxy-octadecanoate + H2O = 13-hydroxy-octadecanoate + octadecanoate + H(+)</text>
        <dbReference type="Rhea" id="RHEA:52084"/>
        <dbReference type="ChEBI" id="CHEBI:15377"/>
        <dbReference type="ChEBI" id="CHEBI:15378"/>
        <dbReference type="ChEBI" id="CHEBI:25629"/>
        <dbReference type="ChEBI" id="CHEBI:136304"/>
        <dbReference type="ChEBI" id="CHEBI:136335"/>
    </reaction>
    <physiologicalReaction direction="left-to-right" evidence="8">
        <dbReference type="Rhea" id="RHEA:52085"/>
    </physiologicalReaction>
</comment>
<keyword evidence="19" id="KW-1185">Reference proteome</keyword>
<comment type="subcellular location">
    <subcellularLocation>
        <location evidence="2">Endomembrane system</location>
        <topology evidence="2">Multi-pass membrane protein</topology>
    </subcellularLocation>
</comment>
<comment type="catalytic activity">
    <reaction evidence="11">
        <text>12-(9Z-octadecenoyloxy)-octadecanoate + H2O = 12-hydroxyoctadecanoate + (9Z)-octadecenoate + H(+)</text>
        <dbReference type="Rhea" id="RHEA:52060"/>
        <dbReference type="ChEBI" id="CHEBI:15377"/>
        <dbReference type="ChEBI" id="CHEBI:15378"/>
        <dbReference type="ChEBI" id="CHEBI:30823"/>
        <dbReference type="ChEBI" id="CHEBI:84201"/>
        <dbReference type="ChEBI" id="CHEBI:136302"/>
    </reaction>
    <physiologicalReaction direction="left-to-right" evidence="11">
        <dbReference type="Rhea" id="RHEA:52061"/>
    </physiologicalReaction>
</comment>
<evidence type="ECO:0000256" key="10">
    <source>
        <dbReference type="ARBA" id="ARBA00048680"/>
    </source>
</evidence>
<evidence type="ECO:0000256" key="8">
    <source>
        <dbReference type="ARBA" id="ARBA00047427"/>
    </source>
</evidence>
<evidence type="ECO:0000256" key="16">
    <source>
        <dbReference type="ARBA" id="ARBA00049428"/>
    </source>
</evidence>
<feature type="transmembrane region" description="Helical" evidence="17">
    <location>
        <begin position="198"/>
        <end position="222"/>
    </location>
</feature>
<dbReference type="PANTHER" id="PTHR10989">
    <property type="entry name" value="ANDROGEN-INDUCED PROTEIN 1-RELATED"/>
    <property type="match status" value="1"/>
</dbReference>